<dbReference type="InterPro" id="IPR021136">
    <property type="entry name" value="Flagellar_hook_control-like_C"/>
</dbReference>
<dbReference type="RefSeq" id="WP_264772766.1">
    <property type="nucleotide sequence ID" value="NZ_JAPDOG010000016.1"/>
</dbReference>
<evidence type="ECO:0000256" key="1">
    <source>
        <dbReference type="SAM" id="MobiDB-lite"/>
    </source>
</evidence>
<dbReference type="Pfam" id="PF02120">
    <property type="entry name" value="Flg_hook"/>
    <property type="match status" value="1"/>
</dbReference>
<feature type="domain" description="Flagellar hook-length control protein-like C-terminal" evidence="2">
    <location>
        <begin position="113"/>
        <end position="179"/>
    </location>
</feature>
<feature type="region of interest" description="Disordered" evidence="1">
    <location>
        <begin position="178"/>
        <end position="225"/>
    </location>
</feature>
<feature type="compositionally biased region" description="Low complexity" evidence="1">
    <location>
        <begin position="13"/>
        <end position="44"/>
    </location>
</feature>
<proteinExistence type="predicted"/>
<keyword evidence="4" id="KW-1185">Reference proteome</keyword>
<protein>
    <submittedName>
        <fullName evidence="3">Flagellar hook-length control protein FliK</fullName>
    </submittedName>
</protein>
<name>A0ABT3J680_9RHOB</name>
<reference evidence="3 4" key="1">
    <citation type="submission" date="2022-10" db="EMBL/GenBank/DDBJ databases">
        <title>Defluviimonas sp. CAU 1641 isolated from mud.</title>
        <authorList>
            <person name="Kim W."/>
        </authorList>
    </citation>
    <scope>NUCLEOTIDE SEQUENCE [LARGE SCALE GENOMIC DNA]</scope>
    <source>
        <strain evidence="3 4">CAU 1641</strain>
    </source>
</reference>
<dbReference type="InterPro" id="IPR038610">
    <property type="entry name" value="FliK-like_C_sf"/>
</dbReference>
<keyword evidence="3" id="KW-0282">Flagellum</keyword>
<sequence>MTTAAPVPRSGNAAEIGTPAATAAEKTAPPSRTATPAEAAAPTPVGDLSGPNPSDSAFGERVSDLAAHAAQDPAQRGRAADRAAPAGPVAMHLPPGLGHRLADAITNFPDGAVELTLSPEELGRVRISMSSQDGALTLNVQADRPETVELLRRHIDILAQDFRELGFSNLAFSFGHGQDRPVATQRDSEGDPADLEAESASAAHRAEATGISSRQSDAGGLDLRL</sequence>
<gene>
    <name evidence="3" type="ORF">OM960_16760</name>
</gene>
<evidence type="ECO:0000313" key="3">
    <source>
        <dbReference type="EMBL" id="MCW3783202.1"/>
    </source>
</evidence>
<dbReference type="Proteomes" id="UP001207582">
    <property type="component" value="Unassembled WGS sequence"/>
</dbReference>
<keyword evidence="3" id="KW-0969">Cilium</keyword>
<keyword evidence="3" id="KW-0966">Cell projection</keyword>
<organism evidence="3 4">
    <name type="scientific">Defluviimonas salinarum</name>
    <dbReference type="NCBI Taxonomy" id="2992147"/>
    <lineage>
        <taxon>Bacteria</taxon>
        <taxon>Pseudomonadati</taxon>
        <taxon>Pseudomonadota</taxon>
        <taxon>Alphaproteobacteria</taxon>
        <taxon>Rhodobacterales</taxon>
        <taxon>Paracoccaceae</taxon>
        <taxon>Albidovulum</taxon>
    </lineage>
</organism>
<evidence type="ECO:0000313" key="4">
    <source>
        <dbReference type="Proteomes" id="UP001207582"/>
    </source>
</evidence>
<dbReference type="EMBL" id="JAPDOG010000016">
    <property type="protein sequence ID" value="MCW3783202.1"/>
    <property type="molecule type" value="Genomic_DNA"/>
</dbReference>
<evidence type="ECO:0000259" key="2">
    <source>
        <dbReference type="Pfam" id="PF02120"/>
    </source>
</evidence>
<dbReference type="CDD" id="cd17470">
    <property type="entry name" value="T3SS_Flik_C"/>
    <property type="match status" value="1"/>
</dbReference>
<dbReference type="Gene3D" id="3.30.750.140">
    <property type="match status" value="1"/>
</dbReference>
<accession>A0ABT3J680</accession>
<feature type="region of interest" description="Disordered" evidence="1">
    <location>
        <begin position="1"/>
        <end position="91"/>
    </location>
</feature>
<feature type="compositionally biased region" description="Low complexity" evidence="1">
    <location>
        <begin position="69"/>
        <end position="88"/>
    </location>
</feature>
<comment type="caution">
    <text evidence="3">The sequence shown here is derived from an EMBL/GenBank/DDBJ whole genome shotgun (WGS) entry which is preliminary data.</text>
</comment>